<feature type="region of interest" description="Disordered" evidence="1">
    <location>
        <begin position="69"/>
        <end position="123"/>
    </location>
</feature>
<feature type="region of interest" description="Disordered" evidence="1">
    <location>
        <begin position="183"/>
        <end position="212"/>
    </location>
</feature>
<feature type="compositionally biased region" description="Low complexity" evidence="1">
    <location>
        <begin position="201"/>
        <end position="212"/>
    </location>
</feature>
<feature type="compositionally biased region" description="Polar residues" evidence="1">
    <location>
        <begin position="97"/>
        <end position="107"/>
    </location>
</feature>
<dbReference type="Pfam" id="PF07716">
    <property type="entry name" value="bZIP_2"/>
    <property type="match status" value="1"/>
</dbReference>
<organism evidence="3 4">
    <name type="scientific">Meripilus lineatus</name>
    <dbReference type="NCBI Taxonomy" id="2056292"/>
    <lineage>
        <taxon>Eukaryota</taxon>
        <taxon>Fungi</taxon>
        <taxon>Dikarya</taxon>
        <taxon>Basidiomycota</taxon>
        <taxon>Agaricomycotina</taxon>
        <taxon>Agaricomycetes</taxon>
        <taxon>Polyporales</taxon>
        <taxon>Meripilaceae</taxon>
        <taxon>Meripilus</taxon>
    </lineage>
</organism>
<dbReference type="Gene3D" id="3.30.160.60">
    <property type="entry name" value="Classic Zinc Finger"/>
    <property type="match status" value="1"/>
</dbReference>
<protein>
    <recommendedName>
        <fullName evidence="2">BZIP domain-containing protein</fullName>
    </recommendedName>
</protein>
<dbReference type="AlphaFoldDB" id="A0AAD5YH76"/>
<feature type="compositionally biased region" description="Low complexity" evidence="1">
    <location>
        <begin position="389"/>
        <end position="404"/>
    </location>
</feature>
<feature type="compositionally biased region" description="Low complexity" evidence="1">
    <location>
        <begin position="74"/>
        <end position="94"/>
    </location>
</feature>
<evidence type="ECO:0000313" key="3">
    <source>
        <dbReference type="EMBL" id="KAJ3489997.1"/>
    </source>
</evidence>
<feature type="region of interest" description="Disordered" evidence="1">
    <location>
        <begin position="378"/>
        <end position="439"/>
    </location>
</feature>
<dbReference type="SUPFAM" id="SSF57959">
    <property type="entry name" value="Leucine zipper domain"/>
    <property type="match status" value="1"/>
</dbReference>
<reference evidence="3" key="1">
    <citation type="submission" date="2022-07" db="EMBL/GenBank/DDBJ databases">
        <title>Genome Sequence of Physisporinus lineatus.</title>
        <authorList>
            <person name="Buettner E."/>
        </authorList>
    </citation>
    <scope>NUCLEOTIDE SEQUENCE</scope>
    <source>
        <strain evidence="3">VT162</strain>
    </source>
</reference>
<gene>
    <name evidence="3" type="ORF">NLI96_g1767</name>
</gene>
<dbReference type="Proteomes" id="UP001212997">
    <property type="component" value="Unassembled WGS sequence"/>
</dbReference>
<name>A0AAD5YH76_9APHY</name>
<feature type="domain" description="BZIP" evidence="2">
    <location>
        <begin position="496"/>
        <end position="510"/>
    </location>
</feature>
<dbReference type="EMBL" id="JANAWD010000035">
    <property type="protein sequence ID" value="KAJ3489997.1"/>
    <property type="molecule type" value="Genomic_DNA"/>
</dbReference>
<sequence length="552" mass="59955">MSMTMSPTSRDESMPIASSSALEFANSSRNRLQAEFSHAVKVEDRSPFLGMSHSFDSLCLAPAVSTHRDQSVNSSLISPPSPSRLSRSSAALPANAHPNSSQFSTLLPTFRHPPTNNSRKDVLPSSLNVSLTSDLPDTINHGLSSPAYLLSSTSHHESINLSLNRPRTLPPVFTSTSALAAHHGIPQSLPPVPRTTRYQESPASSNTLSASNNTTDYQFDSLCSDYLNMLSQKPEESYIPEPATQVVDSDLGAAVQALMDVIQGSPRVVDIARVISLTRCDSVCTASPEFQAVGDFNEYLTSPMDESPWEDFLTTPALGADDLESGFLTSPAIVDTDDFGPVHGQPLFPEGLLSTAPADPIKAAAPVSAPQIPSFNFDDMYTMPSPNTPSLDPSSLHPSPLVPSAAPPSPAPSSRRKAAPTGTRKGITPESLVPYDAPIQTRNYVTPSATSRKEVPAVFQRKRSRTVAFGKDDEDQLDEDGAVPPNQTELDAIEAKRRQNTLAARRSRKRKLEYQRELEEGVDREREEKEQYRARCLLLETYIKSHGLPVPQ</sequence>
<evidence type="ECO:0000259" key="2">
    <source>
        <dbReference type="PROSITE" id="PS00036"/>
    </source>
</evidence>
<dbReference type="InterPro" id="IPR046347">
    <property type="entry name" value="bZIP_sf"/>
</dbReference>
<feature type="region of interest" description="Disordered" evidence="1">
    <location>
        <begin position="1"/>
        <end position="24"/>
    </location>
</feature>
<evidence type="ECO:0000256" key="1">
    <source>
        <dbReference type="SAM" id="MobiDB-lite"/>
    </source>
</evidence>
<dbReference type="GO" id="GO:0003700">
    <property type="term" value="F:DNA-binding transcription factor activity"/>
    <property type="evidence" value="ECO:0007669"/>
    <property type="project" value="InterPro"/>
</dbReference>
<keyword evidence="4" id="KW-1185">Reference proteome</keyword>
<dbReference type="CDD" id="cd12193">
    <property type="entry name" value="bZIP_GCN4"/>
    <property type="match status" value="1"/>
</dbReference>
<evidence type="ECO:0000313" key="4">
    <source>
        <dbReference type="Proteomes" id="UP001212997"/>
    </source>
</evidence>
<dbReference type="SMART" id="SM00338">
    <property type="entry name" value="BRLZ"/>
    <property type="match status" value="1"/>
</dbReference>
<comment type="caution">
    <text evidence="3">The sequence shown here is derived from an EMBL/GenBank/DDBJ whole genome shotgun (WGS) entry which is preliminary data.</text>
</comment>
<dbReference type="PROSITE" id="PS00036">
    <property type="entry name" value="BZIP_BASIC"/>
    <property type="match status" value="1"/>
</dbReference>
<dbReference type="InterPro" id="IPR004827">
    <property type="entry name" value="bZIP"/>
</dbReference>
<accession>A0AAD5YH76</accession>
<proteinExistence type="predicted"/>